<gene>
    <name evidence="4" type="primary">rps3</name>
</gene>
<evidence type="ECO:0000256" key="1">
    <source>
        <dbReference type="ARBA" id="ARBA00010761"/>
    </source>
</evidence>
<keyword evidence="4" id="KW-0496">Mitochondrion</keyword>
<keyword evidence="3" id="KW-0687">Ribonucleoprotein</keyword>
<dbReference type="GeneID" id="24143495"/>
<protein>
    <submittedName>
        <fullName evidence="4">Ribosomal protein S3</fullName>
    </submittedName>
</protein>
<keyword evidence="2 4" id="KW-0689">Ribosomal protein</keyword>
<proteinExistence type="inferred from homology"/>
<dbReference type="EMBL" id="KP710961">
    <property type="protein sequence ID" value="AKA66476.1"/>
    <property type="molecule type" value="Genomic_DNA"/>
</dbReference>
<name>A0A0E3M3Y2_BANFU</name>
<dbReference type="GO" id="GO:1990904">
    <property type="term" value="C:ribonucleoprotein complex"/>
    <property type="evidence" value="ECO:0007669"/>
    <property type="project" value="UniProtKB-KW"/>
</dbReference>
<geneLocation type="mitochondrion" evidence="4"/>
<dbReference type="AlphaFoldDB" id="A0A0E3M3Y2"/>
<sequence>MGQKVNPRGFRIGLNDIWRGENQSYGKSFKNIKRLYKEIKNTSNFLNQYFESKNLVQGESKLKIEDNHWKYDLQYVPMFPKTIIDTYSVSKKTARIFSLDARIRSYNATFWYQNGRLLCEFIKISLKKGTAFRKITNIIDRLFAEKRSHQIVLKAVSGNKNLKFTGLKIRYAGRFGGNRSRMANSLVHRIGAISLQKVETYVEFYESPLYTKQGICNLQIWMAYKII</sequence>
<dbReference type="Gene3D" id="3.30.1140.32">
    <property type="entry name" value="Ribosomal protein S3, C-terminal domain"/>
    <property type="match status" value="1"/>
</dbReference>
<dbReference type="GO" id="GO:0005840">
    <property type="term" value="C:ribosome"/>
    <property type="evidence" value="ECO:0007669"/>
    <property type="project" value="UniProtKB-KW"/>
</dbReference>
<evidence type="ECO:0000256" key="2">
    <source>
        <dbReference type="ARBA" id="ARBA00022980"/>
    </source>
</evidence>
<accession>A0A0E3M3Y2</accession>
<organism evidence="4">
    <name type="scientific">Bangia fuscopurpurea</name>
    <name type="common">Red alga</name>
    <name type="synonym">Conferva fuscopurpurea</name>
    <dbReference type="NCBI Taxonomy" id="101920"/>
    <lineage>
        <taxon>Eukaryota</taxon>
        <taxon>Rhodophyta</taxon>
        <taxon>Bangiophyceae</taxon>
        <taxon>Bangiales</taxon>
        <taxon>Bangiaceae</taxon>
        <taxon>Bangia</taxon>
    </lineage>
</organism>
<evidence type="ECO:0000313" key="4">
    <source>
        <dbReference type="EMBL" id="AKA66476.1"/>
    </source>
</evidence>
<dbReference type="InterPro" id="IPR036419">
    <property type="entry name" value="Ribosomal_S3_C_sf"/>
</dbReference>
<evidence type="ECO:0000256" key="3">
    <source>
        <dbReference type="ARBA" id="ARBA00023274"/>
    </source>
</evidence>
<dbReference type="RefSeq" id="YP_009132711.1">
    <property type="nucleotide sequence ID" value="NC_026905.1"/>
</dbReference>
<reference evidence="4" key="1">
    <citation type="submission" date="2015-01" db="EMBL/GenBank/DDBJ databases">
        <title>Complete Mitochondrial Genome of Bangia fuscopurpurea OUPT01: Insights of Evolution And Variant Exploration Among Bangiaceae Algae.</title>
        <authorList>
            <person name="Bi G."/>
            <person name="Cao M."/>
            <person name="Mao Y."/>
        </authorList>
    </citation>
    <scope>NUCLEOTIDE SEQUENCE</scope>
    <source>
        <strain evidence="4">OUPT01</strain>
    </source>
</reference>
<dbReference type="SUPFAM" id="SSF54821">
    <property type="entry name" value="Ribosomal protein S3 C-terminal domain"/>
    <property type="match status" value="1"/>
</dbReference>
<comment type="similarity">
    <text evidence="1">Belongs to the universal ribosomal protein uS3 family.</text>
</comment>